<evidence type="ECO:0000313" key="2">
    <source>
        <dbReference type="Proteomes" id="UP000198297"/>
    </source>
</evidence>
<gene>
    <name evidence="1" type="ORF">SAMN06266787_101433</name>
</gene>
<reference evidence="1 2" key="1">
    <citation type="submission" date="2017-06" db="EMBL/GenBank/DDBJ databases">
        <authorList>
            <person name="Kim H.J."/>
            <person name="Triplett B.A."/>
        </authorList>
    </citation>
    <scope>NUCLEOTIDE SEQUENCE [LARGE SCALE GENOMIC DNA]</scope>
    <source>
        <strain evidence="1 2">DSM 19316</strain>
    </source>
</reference>
<accession>A0A238UUD5</accession>
<proteinExistence type="predicted"/>
<dbReference type="AlphaFoldDB" id="A0A238UUD5"/>
<protein>
    <submittedName>
        <fullName evidence="1">Uncharacterized protein</fullName>
    </submittedName>
</protein>
<organism evidence="1 2">
    <name type="scientific">Halorubrum ezzemoulense</name>
    <name type="common">Halorubrum chaoviator</name>
    <dbReference type="NCBI Taxonomy" id="337243"/>
    <lineage>
        <taxon>Archaea</taxon>
        <taxon>Methanobacteriati</taxon>
        <taxon>Methanobacteriota</taxon>
        <taxon>Stenosarchaea group</taxon>
        <taxon>Halobacteria</taxon>
        <taxon>Halobacteriales</taxon>
        <taxon>Haloferacaceae</taxon>
        <taxon>Halorubrum</taxon>
    </lineage>
</organism>
<name>A0A238UUD5_HALEZ</name>
<dbReference type="EMBL" id="FZNK01000001">
    <property type="protein sequence ID" value="SNR25810.1"/>
    <property type="molecule type" value="Genomic_DNA"/>
</dbReference>
<dbReference type="Proteomes" id="UP000198297">
    <property type="component" value="Unassembled WGS sequence"/>
</dbReference>
<evidence type="ECO:0000313" key="1">
    <source>
        <dbReference type="EMBL" id="SNR25810.1"/>
    </source>
</evidence>
<sequence>MSSMFRSLGSGPNQLDFLHDCCGLSPLFSVRSARTRATDKATHLGVVGDGRLAVTRFPFLAATGPAAQYSIAAE</sequence>